<comment type="caution">
    <text evidence="3">The sequence shown here is derived from an EMBL/GenBank/DDBJ whole genome shotgun (WGS) entry which is preliminary data.</text>
</comment>
<dbReference type="EMBL" id="VRMN01000006">
    <property type="protein sequence ID" value="KAA8493868.1"/>
    <property type="molecule type" value="Genomic_DNA"/>
</dbReference>
<evidence type="ECO:0000313" key="3">
    <source>
        <dbReference type="EMBL" id="KAA8493868.1"/>
    </source>
</evidence>
<accession>A0A5J4YRG4</accession>
<dbReference type="InterPro" id="IPR001584">
    <property type="entry name" value="Integrase_cat-core"/>
</dbReference>
<feature type="compositionally biased region" description="Basic and acidic residues" evidence="1">
    <location>
        <begin position="438"/>
        <end position="449"/>
    </location>
</feature>
<feature type="compositionally biased region" description="Basic and acidic residues" evidence="1">
    <location>
        <begin position="533"/>
        <end position="544"/>
    </location>
</feature>
<protein>
    <recommendedName>
        <fullName evidence="2">Integrase catalytic domain-containing protein</fullName>
    </recommendedName>
</protein>
<evidence type="ECO:0000313" key="4">
    <source>
        <dbReference type="Proteomes" id="UP000324585"/>
    </source>
</evidence>
<proteinExistence type="predicted"/>
<dbReference type="GO" id="GO:0015074">
    <property type="term" value="P:DNA integration"/>
    <property type="evidence" value="ECO:0007669"/>
    <property type="project" value="InterPro"/>
</dbReference>
<sequence>MRPDQVESRPSAPAGSLRDEYLATDKESFRRLSIVPTSNRIVCSTLLAVTEDDQEVTKQEIDKAREARDLVRKLAYASTSALLHAMSSGALIGTSVTARDVDRALVFWGPDVAALKGRTTGHRSPKIPEVRRWLARQQQSLHCDVMFIERQPFLLAVAKPSQYMYATSMRTKAAADIGRALRAQITHVSAHNILINEIRSDPESGLVAVAEELLRAGILPEITAATEAVPAAERAIRLVKERVRCVVNGLPFRLPLGLLAAAVQYCVQRLNMLPSTVSQSPGASARELFTGLKSDASRDLRLKFGEYIQVHTAKTGNSLEPPTEGCIALHGSDNLSGSWHIFGLNTGRITVRQRWTQLPTPAEVIERMNDLAHGGVVLLDTDHSERGLDEVDNATEPVHEASASTVPTYYKDEHEVAGTTYEPNELPATYLSSEDADLPDKHESVRENDQLAAASEQARLPSIRDATTTSPSPSPRMLQHQQSPKLASNDAEALHGNPVHERDDLEPPGNPGVLGPAENPGVHKTAENLGGHETAEELGAHESAEGSGAQHPIGDYWPSPSPAPESVRLKEQAIEIKPDRKRKAPTNGEQQEACEPLEDLLRRSH</sequence>
<evidence type="ECO:0000256" key="1">
    <source>
        <dbReference type="SAM" id="MobiDB-lite"/>
    </source>
</evidence>
<name>A0A5J4YRG4_PORPP</name>
<dbReference type="OrthoDB" id="44654at2759"/>
<feature type="compositionally biased region" description="Basic and acidic residues" evidence="1">
    <location>
        <begin position="567"/>
        <end position="578"/>
    </location>
</feature>
<dbReference type="AlphaFoldDB" id="A0A5J4YRG4"/>
<reference evidence="4" key="1">
    <citation type="journal article" date="2019" name="Nat. Commun.">
        <title>Expansion of phycobilisome linker gene families in mesophilic red algae.</title>
        <authorList>
            <person name="Lee J."/>
            <person name="Kim D."/>
            <person name="Bhattacharya D."/>
            <person name="Yoon H.S."/>
        </authorList>
    </citation>
    <scope>NUCLEOTIDE SEQUENCE [LARGE SCALE GENOMIC DNA]</scope>
    <source>
        <strain evidence="4">CCMP 1328</strain>
    </source>
</reference>
<keyword evidence="4" id="KW-1185">Reference proteome</keyword>
<dbReference type="PROSITE" id="PS50994">
    <property type="entry name" value="INTEGRASE"/>
    <property type="match status" value="1"/>
</dbReference>
<feature type="region of interest" description="Disordered" evidence="1">
    <location>
        <begin position="436"/>
        <end position="605"/>
    </location>
</feature>
<dbReference type="Proteomes" id="UP000324585">
    <property type="component" value="Unassembled WGS sequence"/>
</dbReference>
<evidence type="ECO:0000259" key="2">
    <source>
        <dbReference type="PROSITE" id="PS50994"/>
    </source>
</evidence>
<feature type="domain" description="Integrase catalytic" evidence="2">
    <location>
        <begin position="124"/>
        <end position="293"/>
    </location>
</feature>
<organism evidence="3 4">
    <name type="scientific">Porphyridium purpureum</name>
    <name type="common">Red alga</name>
    <name type="synonym">Porphyridium cruentum</name>
    <dbReference type="NCBI Taxonomy" id="35688"/>
    <lineage>
        <taxon>Eukaryota</taxon>
        <taxon>Rhodophyta</taxon>
        <taxon>Bangiophyceae</taxon>
        <taxon>Porphyridiales</taxon>
        <taxon>Porphyridiaceae</taxon>
        <taxon>Porphyridium</taxon>
    </lineage>
</organism>
<feature type="region of interest" description="Disordered" evidence="1">
    <location>
        <begin position="1"/>
        <end position="20"/>
    </location>
</feature>
<gene>
    <name evidence="3" type="ORF">FVE85_5005</name>
</gene>